<dbReference type="AlphaFoldDB" id="A0A167ACH0"/>
<dbReference type="RefSeq" id="WP_063363951.1">
    <property type="nucleotide sequence ID" value="NZ_AUXZ01000130.1"/>
</dbReference>
<dbReference type="Proteomes" id="UP000076503">
    <property type="component" value="Unassembled WGS sequence"/>
</dbReference>
<evidence type="ECO:0000313" key="2">
    <source>
        <dbReference type="Proteomes" id="UP000076503"/>
    </source>
</evidence>
<comment type="caution">
    <text evidence="1">The sequence shown here is derived from an EMBL/GenBank/DDBJ whole genome shotgun (WGS) entry which is preliminary data.</text>
</comment>
<protein>
    <submittedName>
        <fullName evidence="1">Uncharacterized protein</fullName>
    </submittedName>
</protein>
<reference evidence="1 2" key="1">
    <citation type="submission" date="2013-07" db="EMBL/GenBank/DDBJ databases">
        <title>Comparative Genomic and Metabolomic Analysis of Twelve Strains of Pseudoalteromonas luteoviolacea.</title>
        <authorList>
            <person name="Vynne N.G."/>
            <person name="Mansson M."/>
            <person name="Gram L."/>
        </authorList>
    </citation>
    <scope>NUCLEOTIDE SEQUENCE [LARGE SCALE GENOMIC DNA]</scope>
    <source>
        <strain evidence="1 2">H33</strain>
    </source>
</reference>
<name>A0A167ACH0_9GAMM</name>
<dbReference type="Gene3D" id="1.20.141.10">
    <property type="entry name" value="Chitosanase, subunit A, domain 1"/>
    <property type="match status" value="1"/>
</dbReference>
<sequence length="141" mass="16699">MANYQEAFRYVFEENFKYNQDTNYQTVRLDSLYSQGFNDKEIQVLLKQIYGVELWRQFKGERIKNQKTAELLLLLNANGLLAMMLLEMQKYYGISPSSQMCEQTLHRINQIPADKLHDWIIAGINYFSLVGNMQKEHVLHQ</sequence>
<dbReference type="OrthoDB" id="6316219at2"/>
<dbReference type="PATRIC" id="fig|1365251.3.peg.4811"/>
<evidence type="ECO:0000313" key="1">
    <source>
        <dbReference type="EMBL" id="KZN45224.1"/>
    </source>
</evidence>
<accession>A0A167ACH0</accession>
<organism evidence="1 2">
    <name type="scientific">Pseudoalteromonas luteoviolacea H33</name>
    <dbReference type="NCBI Taxonomy" id="1365251"/>
    <lineage>
        <taxon>Bacteria</taxon>
        <taxon>Pseudomonadati</taxon>
        <taxon>Pseudomonadota</taxon>
        <taxon>Gammaproteobacteria</taxon>
        <taxon>Alteromonadales</taxon>
        <taxon>Pseudoalteromonadaceae</taxon>
        <taxon>Pseudoalteromonas</taxon>
    </lineage>
</organism>
<dbReference type="EMBL" id="AUXZ01000130">
    <property type="protein sequence ID" value="KZN45224.1"/>
    <property type="molecule type" value="Genomic_DNA"/>
</dbReference>
<gene>
    <name evidence="1" type="ORF">N476_04235</name>
</gene>
<proteinExistence type="predicted"/>